<accession>A0A923PLB6</accession>
<dbReference type="RefSeq" id="WP_187465505.1">
    <property type="nucleotide sequence ID" value="NZ_JACSIT010000066.1"/>
</dbReference>
<comment type="caution">
    <text evidence="1">The sequence shown here is derived from an EMBL/GenBank/DDBJ whole genome shotgun (WGS) entry which is preliminary data.</text>
</comment>
<dbReference type="Proteomes" id="UP000650081">
    <property type="component" value="Unassembled WGS sequence"/>
</dbReference>
<dbReference type="EMBL" id="JACSIT010000066">
    <property type="protein sequence ID" value="MBC6993394.1"/>
    <property type="molecule type" value="Genomic_DNA"/>
</dbReference>
<keyword evidence="2" id="KW-1185">Reference proteome</keyword>
<dbReference type="AlphaFoldDB" id="A0A923PLB6"/>
<evidence type="ECO:0000313" key="1">
    <source>
        <dbReference type="EMBL" id="MBC6993394.1"/>
    </source>
</evidence>
<gene>
    <name evidence="1" type="ORF">H9S92_04415</name>
</gene>
<evidence type="ECO:0000313" key="2">
    <source>
        <dbReference type="Proteomes" id="UP000650081"/>
    </source>
</evidence>
<name>A0A923PLB6_9BACT</name>
<sequence length="265" mass="30305">MYTLFAIVIAAFLFVWVSQFRLREKGPHLKNDGPKKQSVLSSRSHDIRINVKAIGVNNYKEYNLKAGDVIKLWPEPGSKNVLIYPAVKNVGDELPIASFESSLIANAYPSKKYRISATVKEISGSTLILDRILDVVSKDEERRAASEDFFEKISKPTQKSLQANIKFLMDDEFQWNSKVYLAFGDLERCIHKSKELNDWEVVKEAFWINNEFGQKVSLRNGTLKPDVIKILRNYKSNHVMHLKYSKGQRGAGYGRGGYYSWDCKG</sequence>
<proteinExistence type="predicted"/>
<organism evidence="1 2">
    <name type="scientific">Neolewinella lacunae</name>
    <dbReference type="NCBI Taxonomy" id="1517758"/>
    <lineage>
        <taxon>Bacteria</taxon>
        <taxon>Pseudomonadati</taxon>
        <taxon>Bacteroidota</taxon>
        <taxon>Saprospiria</taxon>
        <taxon>Saprospirales</taxon>
        <taxon>Lewinellaceae</taxon>
        <taxon>Neolewinella</taxon>
    </lineage>
</organism>
<reference evidence="1" key="1">
    <citation type="submission" date="2020-08" db="EMBL/GenBank/DDBJ databases">
        <title>Lewinella bacteria from marine environments.</title>
        <authorList>
            <person name="Zhong Y."/>
        </authorList>
    </citation>
    <scope>NUCLEOTIDE SEQUENCE</scope>
    <source>
        <strain evidence="1">KCTC 42187</strain>
    </source>
</reference>
<protein>
    <submittedName>
        <fullName evidence="1">Uncharacterized protein</fullName>
    </submittedName>
</protein>